<reference evidence="2 3" key="1">
    <citation type="submission" date="2019-06" db="EMBL/GenBank/DDBJ databases">
        <title>Whole genome shotgun sequence of Glutamicibacter nicotianae NBRC 14234.</title>
        <authorList>
            <person name="Hosoyama A."/>
            <person name="Uohara A."/>
            <person name="Ohji S."/>
            <person name="Ichikawa N."/>
        </authorList>
    </citation>
    <scope>NUCLEOTIDE SEQUENCE [LARGE SCALE GENOMIC DNA]</scope>
    <source>
        <strain evidence="2 3">NBRC 14234</strain>
    </source>
</reference>
<dbReference type="SUPFAM" id="SSF46689">
    <property type="entry name" value="Homeodomain-like"/>
    <property type="match status" value="1"/>
</dbReference>
<gene>
    <name evidence="2" type="ORF">ANI01nite_32100</name>
</gene>
<dbReference type="InterPro" id="IPR009057">
    <property type="entry name" value="Homeodomain-like_sf"/>
</dbReference>
<organism evidence="2 3">
    <name type="scientific">Glutamicibacter nicotianae</name>
    <name type="common">Arthrobacter nicotianae</name>
    <dbReference type="NCBI Taxonomy" id="37929"/>
    <lineage>
        <taxon>Bacteria</taxon>
        <taxon>Bacillati</taxon>
        <taxon>Actinomycetota</taxon>
        <taxon>Actinomycetes</taxon>
        <taxon>Micrococcales</taxon>
        <taxon>Micrococcaceae</taxon>
        <taxon>Glutamicibacter</taxon>
    </lineage>
</organism>
<dbReference type="InterPro" id="IPR002514">
    <property type="entry name" value="Transposase_8"/>
</dbReference>
<dbReference type="RefSeq" id="WP_141359221.1">
    <property type="nucleotide sequence ID" value="NZ_BAAAWM010000001.1"/>
</dbReference>
<keyword evidence="1" id="KW-0175">Coiled coil</keyword>
<dbReference type="Gene3D" id="1.10.10.10">
    <property type="entry name" value="Winged helix-like DNA-binding domain superfamily/Winged helix DNA-binding domain"/>
    <property type="match status" value="1"/>
</dbReference>
<sequence length="103" mass="11483">MPIKYTDELKTRAIDLVLHAQSNPETSNGAITRVAKELGLSSETLRTWVRRHKTTGAALPEQSIDLEAENKRLRAELAETKRANEILRKAATFFAAEPGRPSK</sequence>
<proteinExistence type="predicted"/>
<name>A0ABQ0RQB8_GLUNI</name>
<accession>A0ABQ0RQB8</accession>
<dbReference type="Proteomes" id="UP000316242">
    <property type="component" value="Unassembled WGS sequence"/>
</dbReference>
<evidence type="ECO:0000313" key="2">
    <source>
        <dbReference type="EMBL" id="GEC14007.1"/>
    </source>
</evidence>
<evidence type="ECO:0000313" key="3">
    <source>
        <dbReference type="Proteomes" id="UP000316242"/>
    </source>
</evidence>
<dbReference type="EMBL" id="BJNE01000026">
    <property type="protein sequence ID" value="GEC14007.1"/>
    <property type="molecule type" value="Genomic_DNA"/>
</dbReference>
<keyword evidence="3" id="KW-1185">Reference proteome</keyword>
<protein>
    <submittedName>
        <fullName evidence="2">Transposase</fullName>
    </submittedName>
</protein>
<feature type="coiled-coil region" evidence="1">
    <location>
        <begin position="63"/>
        <end position="90"/>
    </location>
</feature>
<dbReference type="InterPro" id="IPR036388">
    <property type="entry name" value="WH-like_DNA-bd_sf"/>
</dbReference>
<comment type="caution">
    <text evidence="2">The sequence shown here is derived from an EMBL/GenBank/DDBJ whole genome shotgun (WGS) entry which is preliminary data.</text>
</comment>
<evidence type="ECO:0000256" key="1">
    <source>
        <dbReference type="SAM" id="Coils"/>
    </source>
</evidence>
<dbReference type="Pfam" id="PF01527">
    <property type="entry name" value="HTH_Tnp_1"/>
    <property type="match status" value="1"/>
</dbReference>